<sequence length="151" mass="16246">MTPKLHAAAGTIAFLSILTFWSSTLITELFAGHETITMVKRLVLYGLVVLIPAMATVGVTGMALGKTRKGPIIAAKKKRMPVIALAGLGVLLPAAFFLDHKAQSDEFDLVFYVVQGIELLAGGVNLTLMGLNIRDGLRMTAKRRQARARKA</sequence>
<reference evidence="2" key="1">
    <citation type="submission" date="2021-08" db="EMBL/GenBank/DDBJ databases">
        <authorList>
            <person name="Nwanade C."/>
            <person name="Wang M."/>
            <person name="Masoudi A."/>
            <person name="Yu Z."/>
            <person name="Liu J."/>
        </authorList>
    </citation>
    <scope>NUCLEOTIDE SEQUENCE</scope>
    <source>
        <strain evidence="2">S056</strain>
    </source>
</reference>
<dbReference type="RefSeq" id="WP_259806235.1">
    <property type="nucleotide sequence ID" value="NZ_CP080776.1"/>
</dbReference>
<proteinExistence type="predicted"/>
<keyword evidence="1" id="KW-1133">Transmembrane helix</keyword>
<evidence type="ECO:0000313" key="3">
    <source>
        <dbReference type="Proteomes" id="UP001057991"/>
    </source>
</evidence>
<organism evidence="2 3">
    <name type="scientific">Aliiroseovarius crassostreae</name>
    <dbReference type="NCBI Taxonomy" id="154981"/>
    <lineage>
        <taxon>Bacteria</taxon>
        <taxon>Pseudomonadati</taxon>
        <taxon>Pseudomonadota</taxon>
        <taxon>Alphaproteobacteria</taxon>
        <taxon>Rhodobacterales</taxon>
        <taxon>Paracoccaceae</taxon>
        <taxon>Aliiroseovarius</taxon>
    </lineage>
</organism>
<keyword evidence="1" id="KW-0812">Transmembrane</keyword>
<dbReference type="EMBL" id="CP080776">
    <property type="protein sequence ID" value="UWP95786.1"/>
    <property type="molecule type" value="Genomic_DNA"/>
</dbReference>
<evidence type="ECO:0000256" key="1">
    <source>
        <dbReference type="SAM" id="Phobius"/>
    </source>
</evidence>
<dbReference type="AlphaFoldDB" id="A0A9Q9HDD7"/>
<gene>
    <name evidence="2" type="ORF">K3X48_01925</name>
</gene>
<protein>
    <recommendedName>
        <fullName evidence="4">Transmembrane protein</fullName>
    </recommendedName>
</protein>
<feature type="transmembrane region" description="Helical" evidence="1">
    <location>
        <begin position="110"/>
        <end position="133"/>
    </location>
</feature>
<feature type="transmembrane region" description="Helical" evidence="1">
    <location>
        <begin position="80"/>
        <end position="98"/>
    </location>
</feature>
<evidence type="ECO:0000313" key="2">
    <source>
        <dbReference type="EMBL" id="UWP95786.1"/>
    </source>
</evidence>
<keyword evidence="1" id="KW-0472">Membrane</keyword>
<feature type="transmembrane region" description="Helical" evidence="1">
    <location>
        <begin position="43"/>
        <end position="64"/>
    </location>
</feature>
<name>A0A9Q9HDD7_9RHOB</name>
<feature type="transmembrane region" description="Helical" evidence="1">
    <location>
        <begin position="12"/>
        <end position="31"/>
    </location>
</feature>
<accession>A0A9Q9HDD7</accession>
<dbReference type="Proteomes" id="UP001057991">
    <property type="component" value="Chromosome"/>
</dbReference>
<evidence type="ECO:0008006" key="4">
    <source>
        <dbReference type="Google" id="ProtNLM"/>
    </source>
</evidence>